<protein>
    <submittedName>
        <fullName evidence="2">Uncharacterized protein</fullName>
    </submittedName>
</protein>
<name>U5S9B1_9LACT</name>
<dbReference type="EMBL" id="CP006812">
    <property type="protein sequence ID" value="AGY81830.1"/>
    <property type="molecule type" value="Genomic_DNA"/>
</dbReference>
<dbReference type="STRING" id="1266845.Q783_06070"/>
<dbReference type="KEGG" id="caw:Q783_06070"/>
<evidence type="ECO:0000313" key="2">
    <source>
        <dbReference type="EMBL" id="AGY81830.1"/>
    </source>
</evidence>
<gene>
    <name evidence="2" type="ORF">Q783_06070</name>
</gene>
<dbReference type="HOGENOM" id="CLU_2552923_0_0_9"/>
<feature type="transmembrane region" description="Helical" evidence="1">
    <location>
        <begin position="61"/>
        <end position="81"/>
    </location>
</feature>
<sequence>MKFSLTKILVSCLLLSIVTSIIGYFLWAILIPIQDLDPIDREELLRTQKELALNYTMGKNLLYIGFFGFICSAICLLLNKIKTLKNKFNRS</sequence>
<keyword evidence="1" id="KW-1133">Transmembrane helix</keyword>
<keyword evidence="1" id="KW-0472">Membrane</keyword>
<dbReference type="Proteomes" id="UP000017469">
    <property type="component" value="Chromosome"/>
</dbReference>
<reference evidence="2 3" key="1">
    <citation type="journal article" date="2013" name="Genome Announc.">
        <title>Complete Genome Sequence of Carnobacterium gilichinskyi Strain WN1359T (DSM 27470T).</title>
        <authorList>
            <person name="Leonard M.T."/>
            <person name="Panayotova N."/>
            <person name="Farmerie W.G."/>
            <person name="Triplett E.W."/>
            <person name="Nicholson W.L."/>
        </authorList>
    </citation>
    <scope>NUCLEOTIDE SEQUENCE [LARGE SCALE GENOMIC DNA]</scope>
    <source>
        <strain evidence="2 3">WN1359</strain>
    </source>
</reference>
<proteinExistence type="predicted"/>
<evidence type="ECO:0000313" key="3">
    <source>
        <dbReference type="Proteomes" id="UP000017469"/>
    </source>
</evidence>
<feature type="transmembrane region" description="Helical" evidence="1">
    <location>
        <begin position="12"/>
        <end position="33"/>
    </location>
</feature>
<dbReference type="eggNOG" id="ENOG502ZWDI">
    <property type="taxonomic scope" value="Bacteria"/>
</dbReference>
<keyword evidence="1" id="KW-0812">Transmembrane</keyword>
<evidence type="ECO:0000256" key="1">
    <source>
        <dbReference type="SAM" id="Phobius"/>
    </source>
</evidence>
<accession>U5S9B1</accession>
<dbReference type="AlphaFoldDB" id="U5S9B1"/>
<organism evidence="2 3">
    <name type="scientific">Carnobacterium inhibens subsp. gilichinskyi</name>
    <dbReference type="NCBI Taxonomy" id="1266845"/>
    <lineage>
        <taxon>Bacteria</taxon>
        <taxon>Bacillati</taxon>
        <taxon>Bacillota</taxon>
        <taxon>Bacilli</taxon>
        <taxon>Lactobacillales</taxon>
        <taxon>Carnobacteriaceae</taxon>
        <taxon>Carnobacterium</taxon>
    </lineage>
</organism>